<dbReference type="GO" id="GO:0000287">
    <property type="term" value="F:magnesium ion binding"/>
    <property type="evidence" value="ECO:0007669"/>
    <property type="project" value="UniProtKB-UniRule"/>
</dbReference>
<reference evidence="3 4" key="1">
    <citation type="journal article" date="2015" name="Nature">
        <title>rRNA introns, odd ribosomes, and small enigmatic genomes across a large radiation of phyla.</title>
        <authorList>
            <person name="Brown C.T."/>
            <person name="Hug L.A."/>
            <person name="Thomas B.C."/>
            <person name="Sharon I."/>
            <person name="Castelle C.J."/>
            <person name="Singh A."/>
            <person name="Wilkins M.J."/>
            <person name="Williams K.H."/>
            <person name="Banfield J.F."/>
        </authorList>
    </citation>
    <scope>NUCLEOTIDE SEQUENCE [LARGE SCALE GENOMIC DNA]</scope>
</reference>
<evidence type="ECO:0000313" key="3">
    <source>
        <dbReference type="EMBL" id="KKS96905.1"/>
    </source>
</evidence>
<dbReference type="InterPro" id="IPR001441">
    <property type="entry name" value="UPP_synth-like"/>
</dbReference>
<dbReference type="EMBL" id="LCFQ01000013">
    <property type="protein sequence ID" value="KKS96905.1"/>
    <property type="molecule type" value="Genomic_DNA"/>
</dbReference>
<dbReference type="STRING" id="1618578.UV74_C0013G0027"/>
<evidence type="ECO:0000256" key="2">
    <source>
        <dbReference type="HAMAP-Rule" id="MF_01139"/>
    </source>
</evidence>
<evidence type="ECO:0000313" key="4">
    <source>
        <dbReference type="Proteomes" id="UP000034090"/>
    </source>
</evidence>
<dbReference type="GO" id="GO:0045547">
    <property type="term" value="F:ditrans,polycis-polyprenyl diphosphate synthase [(2E,6E)-farnesyl diphosphate specific] activity"/>
    <property type="evidence" value="ECO:0007669"/>
    <property type="project" value="TreeGrafter"/>
</dbReference>
<feature type="binding site" evidence="2">
    <location>
        <begin position="24"/>
        <end position="27"/>
    </location>
    <ligand>
        <name>substrate</name>
    </ligand>
</feature>
<protein>
    <recommendedName>
        <fullName evidence="2">Isoprenyl transferase</fullName>
        <ecNumber evidence="2">2.5.1.-</ecNumber>
    </recommendedName>
</protein>
<feature type="active site" description="Proton acceptor" evidence="2">
    <location>
        <position position="71"/>
    </location>
</feature>
<dbReference type="Gene3D" id="3.40.1180.10">
    <property type="entry name" value="Decaprenyl diphosphate synthase-like"/>
    <property type="match status" value="1"/>
</dbReference>
<feature type="binding site" evidence="2">
    <location>
        <position position="28"/>
    </location>
    <ligand>
        <name>substrate</name>
    </ligand>
</feature>
<comment type="similarity">
    <text evidence="2">Belongs to the UPP synthase family.</text>
</comment>
<comment type="cofactor">
    <cofactor evidence="2">
        <name>Mg(2+)</name>
        <dbReference type="ChEBI" id="CHEBI:18420"/>
    </cofactor>
    <text evidence="2">Binds 2 magnesium ions per subunit.</text>
</comment>
<dbReference type="EC" id="2.5.1.-" evidence="2"/>
<dbReference type="Proteomes" id="UP000034090">
    <property type="component" value="Unassembled WGS sequence"/>
</dbReference>
<name>A0A0G1DG76_9BACT</name>
<feature type="binding site" evidence="2">
    <location>
        <position position="189"/>
    </location>
    <ligand>
        <name>substrate</name>
    </ligand>
</feature>
<feature type="binding site" evidence="2">
    <location>
        <position position="23"/>
    </location>
    <ligand>
        <name>Mg(2+)</name>
        <dbReference type="ChEBI" id="CHEBI:18420"/>
    </ligand>
</feature>
<comment type="caution">
    <text evidence="2">Lacks conserved residue(s) required for the propagation of feature annotation.</text>
</comment>
<feature type="binding site" evidence="2">
    <location>
        <begin position="195"/>
        <end position="197"/>
    </location>
    <ligand>
        <name>substrate</name>
    </ligand>
</feature>
<organism evidence="3 4">
    <name type="scientific">Candidatus Woesebacteria bacterium GW2011_GWB1_43_14</name>
    <dbReference type="NCBI Taxonomy" id="1618578"/>
    <lineage>
        <taxon>Bacteria</taxon>
        <taxon>Candidatus Woeseibacteriota</taxon>
    </lineage>
</organism>
<dbReference type="Pfam" id="PF01255">
    <property type="entry name" value="Prenyltransf"/>
    <property type="match status" value="1"/>
</dbReference>
<feature type="binding site" evidence="2">
    <location>
        <begin position="68"/>
        <end position="70"/>
    </location>
    <ligand>
        <name>substrate</name>
    </ligand>
</feature>
<dbReference type="PANTHER" id="PTHR10291:SF0">
    <property type="entry name" value="DEHYDRODOLICHYL DIPHOSPHATE SYNTHASE 2"/>
    <property type="match status" value="1"/>
</dbReference>
<feature type="binding site" evidence="2">
    <location>
        <position position="208"/>
    </location>
    <ligand>
        <name>Mg(2+)</name>
        <dbReference type="ChEBI" id="CHEBI:18420"/>
    </ligand>
</feature>
<dbReference type="InterPro" id="IPR036424">
    <property type="entry name" value="UPP_synth-like_sf"/>
</dbReference>
<evidence type="ECO:0000256" key="1">
    <source>
        <dbReference type="ARBA" id="ARBA00022679"/>
    </source>
</evidence>
<comment type="subunit">
    <text evidence="2">Homodimer.</text>
</comment>
<proteinExistence type="inferred from homology"/>
<dbReference type="AlphaFoldDB" id="A0A0G1DG76"/>
<dbReference type="CDD" id="cd00475">
    <property type="entry name" value="Cis_IPPS"/>
    <property type="match status" value="1"/>
</dbReference>
<dbReference type="HAMAP" id="MF_01139">
    <property type="entry name" value="ISPT"/>
    <property type="match status" value="1"/>
</dbReference>
<feature type="active site" evidence="2">
    <location>
        <position position="23"/>
    </location>
</feature>
<comment type="function">
    <text evidence="2">Catalyzes the condensation of isopentenyl diphosphate (IPP) with allylic pyrophosphates generating different type of terpenoids.</text>
</comment>
<feature type="binding site" evidence="2">
    <location>
        <position position="74"/>
    </location>
    <ligand>
        <name>substrate</name>
    </ligand>
</feature>
<keyword evidence="1 2" id="KW-0808">Transferase</keyword>
<dbReference type="SUPFAM" id="SSF64005">
    <property type="entry name" value="Undecaprenyl diphosphate synthase"/>
    <property type="match status" value="1"/>
</dbReference>
<gene>
    <name evidence="3" type="ORF">UV74_C0013G0027</name>
</gene>
<dbReference type="PANTHER" id="PTHR10291">
    <property type="entry name" value="DEHYDRODOLICHYL DIPHOSPHATE SYNTHASE FAMILY MEMBER"/>
    <property type="match status" value="1"/>
</dbReference>
<dbReference type="NCBIfam" id="TIGR00055">
    <property type="entry name" value="uppS"/>
    <property type="match status" value="1"/>
</dbReference>
<sequence length="414" mass="48267">MRDIEIKLPKGTKIPNHVAIIPDGNRRWARARGLHTLKGHKAGFERAVELARAARRMGVHTVTLWGFSTENWDRTEEEVGYLMRLYVKLINDYLKEADQEKVRLVHLGRKDRLPEFLVKKIVEAEKSTFNNHKYVVNLAIDYGGHDEIIRAVKGMIKDDIPENKINKKLFEKYLDTWDQLYPYVDLLIRTSGEQRTSGLLLWQMEYAEMYWEDDHFPDFTPEKLRNAILDYSCRRRRFGGNDNEGHFKFKPEVTAKLELDWWRLGNIPEGTKFREYAAAHIREQWGVSKSLAKEAGGHLVLATLAGEKKHWKEAAVSLKRFYRLIRDEVKLAFEPSLAASLGVKLWQKPDEDTQRKFIAEVYRISDFQAAKAAHLRSLASKERVLAEAGEGDEHWQLAKEYLLEYYKALKDRVA</sequence>
<feature type="binding site" evidence="2">
    <location>
        <position position="40"/>
    </location>
    <ligand>
        <name>substrate</name>
    </ligand>
</feature>
<accession>A0A0G1DG76</accession>
<feature type="binding site" evidence="2">
    <location>
        <position position="72"/>
    </location>
    <ligand>
        <name>substrate</name>
    </ligand>
</feature>
<keyword evidence="2" id="KW-0460">Magnesium</keyword>
<dbReference type="GO" id="GO:0016094">
    <property type="term" value="P:polyprenol biosynthetic process"/>
    <property type="evidence" value="ECO:0007669"/>
    <property type="project" value="TreeGrafter"/>
</dbReference>
<keyword evidence="2" id="KW-0479">Metal-binding</keyword>
<comment type="caution">
    <text evidence="3">The sequence shown here is derived from an EMBL/GenBank/DDBJ whole genome shotgun (WGS) entry which is preliminary data.</text>
</comment>